<evidence type="ECO:0008006" key="3">
    <source>
        <dbReference type="Google" id="ProtNLM"/>
    </source>
</evidence>
<dbReference type="EMBL" id="ASGP02000002">
    <property type="protein sequence ID" value="KAH9521052.1"/>
    <property type="molecule type" value="Genomic_DNA"/>
</dbReference>
<accession>A0A922L804</accession>
<organism evidence="1 2">
    <name type="scientific">Dermatophagoides farinae</name>
    <name type="common">American house dust mite</name>
    <dbReference type="NCBI Taxonomy" id="6954"/>
    <lineage>
        <taxon>Eukaryota</taxon>
        <taxon>Metazoa</taxon>
        <taxon>Ecdysozoa</taxon>
        <taxon>Arthropoda</taxon>
        <taxon>Chelicerata</taxon>
        <taxon>Arachnida</taxon>
        <taxon>Acari</taxon>
        <taxon>Acariformes</taxon>
        <taxon>Sarcoptiformes</taxon>
        <taxon>Astigmata</taxon>
        <taxon>Psoroptidia</taxon>
        <taxon>Analgoidea</taxon>
        <taxon>Pyroglyphidae</taxon>
        <taxon>Dermatophagoidinae</taxon>
        <taxon>Dermatophagoides</taxon>
    </lineage>
</organism>
<evidence type="ECO:0000313" key="2">
    <source>
        <dbReference type="Proteomes" id="UP000790347"/>
    </source>
</evidence>
<name>A0A922L804_DERFA</name>
<dbReference type="AlphaFoldDB" id="A0A922L804"/>
<proteinExistence type="predicted"/>
<protein>
    <recommendedName>
        <fullName evidence="3">Reverse transcriptase RNase H-like domain-containing protein</fullName>
    </recommendedName>
</protein>
<keyword evidence="2" id="KW-1185">Reference proteome</keyword>
<gene>
    <name evidence="1" type="ORF">DERF_004731</name>
</gene>
<reference evidence="1" key="2">
    <citation type="journal article" date="2022" name="Res Sq">
        <title>Comparative Genomics Reveals Insights into the Divergent Evolution of Astigmatic Mites and Household Pest Adaptations.</title>
        <authorList>
            <person name="Xiong Q."/>
            <person name="Wan A.T.-Y."/>
            <person name="Liu X.-Y."/>
            <person name="Fung C.S.-H."/>
            <person name="Xiao X."/>
            <person name="Malainual N."/>
            <person name="Hou J."/>
            <person name="Wang L."/>
            <person name="Wang M."/>
            <person name="Yang K."/>
            <person name="Cui Y."/>
            <person name="Leung E."/>
            <person name="Nong W."/>
            <person name="Shin S.-K."/>
            <person name="Au S."/>
            <person name="Jeong K.Y."/>
            <person name="Chew F.T."/>
            <person name="Hui J."/>
            <person name="Leung T.F."/>
            <person name="Tungtrongchitr A."/>
            <person name="Zhong N."/>
            <person name="Liu Z."/>
            <person name="Tsui S."/>
        </authorList>
    </citation>
    <scope>NUCLEOTIDE SEQUENCE</scope>
    <source>
        <strain evidence="1">Derf</strain>
        <tissue evidence="1">Whole organism</tissue>
    </source>
</reference>
<sequence length="201" mass="22555">MYQNVDTVAIETVAIETQALSLATHHFEYLLEARTFTAFTDHRPLVNSLLTKNNTKRSLVQMRQMAYILQFTSDIRYIEGHKNIVADALSRVNVNQIQTSSSNIESNPSSSSSSIIEELFIERIIDEQVKNKDEMNEYLNHFGKKIRKQKLNHGLLLVHVGEGKVRPVIPKSLVNFNTSAETSQAVDVPYSMSGSLSGSNA</sequence>
<evidence type="ECO:0000313" key="1">
    <source>
        <dbReference type="EMBL" id="KAH9521052.1"/>
    </source>
</evidence>
<comment type="caution">
    <text evidence="1">The sequence shown here is derived from an EMBL/GenBank/DDBJ whole genome shotgun (WGS) entry which is preliminary data.</text>
</comment>
<reference evidence="1" key="1">
    <citation type="submission" date="2013-05" db="EMBL/GenBank/DDBJ databases">
        <authorList>
            <person name="Yim A.K.Y."/>
            <person name="Chan T.F."/>
            <person name="Ji K.M."/>
            <person name="Liu X.Y."/>
            <person name="Zhou J.W."/>
            <person name="Li R.Q."/>
            <person name="Yang K.Y."/>
            <person name="Li J."/>
            <person name="Li M."/>
            <person name="Law P.T.W."/>
            <person name="Wu Y.L."/>
            <person name="Cai Z.L."/>
            <person name="Qin H."/>
            <person name="Bao Y."/>
            <person name="Leung R.K.K."/>
            <person name="Ng P.K.S."/>
            <person name="Zou J."/>
            <person name="Zhong X.J."/>
            <person name="Ran P.X."/>
            <person name="Zhong N.S."/>
            <person name="Liu Z.G."/>
            <person name="Tsui S.K.W."/>
        </authorList>
    </citation>
    <scope>NUCLEOTIDE SEQUENCE</scope>
    <source>
        <strain evidence="1">Derf</strain>
        <tissue evidence="1">Whole organism</tissue>
    </source>
</reference>
<dbReference type="Proteomes" id="UP000790347">
    <property type="component" value="Unassembled WGS sequence"/>
</dbReference>